<dbReference type="AlphaFoldDB" id="A0A852U3W6"/>
<keyword evidence="5" id="KW-0812">Transmembrane</keyword>
<dbReference type="GO" id="GO:0042597">
    <property type="term" value="C:periplasmic space"/>
    <property type="evidence" value="ECO:0007669"/>
    <property type="project" value="UniProtKB-ARBA"/>
</dbReference>
<protein>
    <submittedName>
        <fullName evidence="8">Peptide/nickel transport system substrate-binding protein</fullName>
    </submittedName>
</protein>
<keyword evidence="4 6" id="KW-0732">Signal</keyword>
<dbReference type="SUPFAM" id="SSF53850">
    <property type="entry name" value="Periplasmic binding protein-like II"/>
    <property type="match status" value="1"/>
</dbReference>
<name>A0A852U3W6_9ACTN</name>
<evidence type="ECO:0000256" key="5">
    <source>
        <dbReference type="SAM" id="Phobius"/>
    </source>
</evidence>
<keyword evidence="5" id="KW-0472">Membrane</keyword>
<comment type="subcellular location">
    <subcellularLocation>
        <location evidence="1">Cell envelope</location>
    </subcellularLocation>
</comment>
<dbReference type="CDD" id="cd00995">
    <property type="entry name" value="PBP2_NikA_DppA_OppA_like"/>
    <property type="match status" value="1"/>
</dbReference>
<feature type="transmembrane region" description="Helical" evidence="5">
    <location>
        <begin position="581"/>
        <end position="602"/>
    </location>
</feature>
<dbReference type="PIRSF" id="PIRSF002741">
    <property type="entry name" value="MppA"/>
    <property type="match status" value="1"/>
</dbReference>
<accession>A0A852U3W6</accession>
<evidence type="ECO:0000313" key="9">
    <source>
        <dbReference type="Proteomes" id="UP000589036"/>
    </source>
</evidence>
<comment type="caution">
    <text evidence="8">The sequence shown here is derived from an EMBL/GenBank/DDBJ whole genome shotgun (WGS) entry which is preliminary data.</text>
</comment>
<dbReference type="Gene3D" id="3.10.105.10">
    <property type="entry name" value="Dipeptide-binding Protein, Domain 3"/>
    <property type="match status" value="1"/>
</dbReference>
<evidence type="ECO:0000313" key="8">
    <source>
        <dbReference type="EMBL" id="NYE48804.1"/>
    </source>
</evidence>
<dbReference type="EMBL" id="JACCCC010000001">
    <property type="protein sequence ID" value="NYE48804.1"/>
    <property type="molecule type" value="Genomic_DNA"/>
</dbReference>
<reference evidence="8 9" key="1">
    <citation type="submission" date="2020-07" db="EMBL/GenBank/DDBJ databases">
        <title>Sequencing the genomes of 1000 actinobacteria strains.</title>
        <authorList>
            <person name="Klenk H.-P."/>
        </authorList>
    </citation>
    <scope>NUCLEOTIDE SEQUENCE [LARGE SCALE GENOMIC DNA]</scope>
    <source>
        <strain evidence="8 9">CXB654</strain>
    </source>
</reference>
<dbReference type="Pfam" id="PF00496">
    <property type="entry name" value="SBP_bac_5"/>
    <property type="match status" value="1"/>
</dbReference>
<proteinExistence type="inferred from homology"/>
<dbReference type="InterPro" id="IPR000914">
    <property type="entry name" value="SBP_5_dom"/>
</dbReference>
<dbReference type="GO" id="GO:0030313">
    <property type="term" value="C:cell envelope"/>
    <property type="evidence" value="ECO:0007669"/>
    <property type="project" value="UniProtKB-SubCell"/>
</dbReference>
<evidence type="ECO:0000256" key="2">
    <source>
        <dbReference type="ARBA" id="ARBA00005695"/>
    </source>
</evidence>
<comment type="similarity">
    <text evidence="2">Belongs to the bacterial solute-binding protein 5 family.</text>
</comment>
<organism evidence="8 9">
    <name type="scientific">Spinactinospora alkalitolerans</name>
    <dbReference type="NCBI Taxonomy" id="687207"/>
    <lineage>
        <taxon>Bacteria</taxon>
        <taxon>Bacillati</taxon>
        <taxon>Actinomycetota</taxon>
        <taxon>Actinomycetes</taxon>
        <taxon>Streptosporangiales</taxon>
        <taxon>Nocardiopsidaceae</taxon>
        <taxon>Spinactinospora</taxon>
    </lineage>
</organism>
<evidence type="ECO:0000256" key="6">
    <source>
        <dbReference type="SAM" id="SignalP"/>
    </source>
</evidence>
<feature type="domain" description="Solute-binding protein family 5" evidence="7">
    <location>
        <begin position="89"/>
        <end position="463"/>
    </location>
</feature>
<dbReference type="PANTHER" id="PTHR30290">
    <property type="entry name" value="PERIPLASMIC BINDING COMPONENT OF ABC TRANSPORTER"/>
    <property type="match status" value="1"/>
</dbReference>
<keyword evidence="3" id="KW-0813">Transport</keyword>
<dbReference type="GO" id="GO:1904680">
    <property type="term" value="F:peptide transmembrane transporter activity"/>
    <property type="evidence" value="ECO:0007669"/>
    <property type="project" value="TreeGrafter"/>
</dbReference>
<dbReference type="GO" id="GO:0043190">
    <property type="term" value="C:ATP-binding cassette (ABC) transporter complex"/>
    <property type="evidence" value="ECO:0007669"/>
    <property type="project" value="InterPro"/>
</dbReference>
<evidence type="ECO:0000256" key="3">
    <source>
        <dbReference type="ARBA" id="ARBA00022448"/>
    </source>
</evidence>
<keyword evidence="5" id="KW-1133">Transmembrane helix</keyword>
<dbReference type="Gene3D" id="3.40.190.10">
    <property type="entry name" value="Periplasmic binding protein-like II"/>
    <property type="match status" value="1"/>
</dbReference>
<dbReference type="PANTHER" id="PTHR30290:SF10">
    <property type="entry name" value="PERIPLASMIC OLIGOPEPTIDE-BINDING PROTEIN-RELATED"/>
    <property type="match status" value="1"/>
</dbReference>
<dbReference type="InterPro" id="IPR039424">
    <property type="entry name" value="SBP_5"/>
</dbReference>
<evidence type="ECO:0000259" key="7">
    <source>
        <dbReference type="Pfam" id="PF00496"/>
    </source>
</evidence>
<dbReference type="Proteomes" id="UP000589036">
    <property type="component" value="Unassembled WGS sequence"/>
</dbReference>
<keyword evidence="9" id="KW-1185">Reference proteome</keyword>
<sequence length="613" mass="67143">MVVQQASPARRAPRRLKAAAAAALAVLVAALPTTTADAEAAGGDRDRLTIAVTQNVDSLSPFLAQLAITTNIHRLIYDYLTNYDPETNEPIGAIAESWETSEDRLTWTFKIRDGLEWSDGEPLTADDVAWTYTTMMEDDAAATANGNFVANFEEVTAPDESTVEITLAEPQATMLALDIPILPEHIWSGVEDYAEFNNDQDFPIVGSGPFRLTDYEQNRSITLEANPDYWRGAPEFDELVFRYYKDKDAMVEALRTGEVSFVEGLTPAQAESLAGEDNITVNDATGKRFMGFTVNPGAEARNGDPVGDGHPALQDRVLRQAIMRAIDKDTLVERVYGGHAVAGEGYIPPRYEDYAWQPAEDERLGFDPDAANAMLDEAGYETGDDGVRVSPDGDRLSLRMHVHNDKPDYVQTGQFMEEWLADIGIEVEGNYVDPAQIGDTLVSGDFDLIFTGWSVNPDPDYVLGIHTCDARPEEPGGPMSSDAFYCDEEYDELYQEQIGEYDAEARAELVRRMQRNLYDNAVVNVLAYPNALEAYRSDQIASIQVQPDPGGNIWGQDGYWSWWSAVPAEQQAGSASSLSTGALLGIGAAAVIVIAGGAFLVLRRRSATAGDRE</sequence>
<evidence type="ECO:0000256" key="1">
    <source>
        <dbReference type="ARBA" id="ARBA00004196"/>
    </source>
</evidence>
<evidence type="ECO:0000256" key="4">
    <source>
        <dbReference type="ARBA" id="ARBA00022729"/>
    </source>
</evidence>
<feature type="chain" id="PRO_5032660232" evidence="6">
    <location>
        <begin position="39"/>
        <end position="613"/>
    </location>
</feature>
<dbReference type="GO" id="GO:0015833">
    <property type="term" value="P:peptide transport"/>
    <property type="evidence" value="ECO:0007669"/>
    <property type="project" value="TreeGrafter"/>
</dbReference>
<dbReference type="RefSeq" id="WP_179644572.1">
    <property type="nucleotide sequence ID" value="NZ_BAAAYY010000010.1"/>
</dbReference>
<feature type="signal peptide" evidence="6">
    <location>
        <begin position="1"/>
        <end position="38"/>
    </location>
</feature>
<gene>
    <name evidence="8" type="ORF">HDA32_003924</name>
</gene>
<dbReference type="InterPro" id="IPR030678">
    <property type="entry name" value="Peptide/Ni-bd"/>
</dbReference>